<dbReference type="AlphaFoldDB" id="A0A941E1G1"/>
<dbReference type="Proteomes" id="UP000678545">
    <property type="component" value="Unassembled WGS sequence"/>
</dbReference>
<keyword evidence="2" id="KW-1185">Reference proteome</keyword>
<dbReference type="Pfam" id="PF08713">
    <property type="entry name" value="DNA_alkylation"/>
    <property type="match status" value="1"/>
</dbReference>
<dbReference type="InterPro" id="IPR014825">
    <property type="entry name" value="DNA_alkylation"/>
</dbReference>
<evidence type="ECO:0000313" key="1">
    <source>
        <dbReference type="EMBL" id="MBR7800650.1"/>
    </source>
</evidence>
<sequence>MNKLAYFEQIQTLLHANANPQRAVEMRAYMRNQFEFIGINTPLRRQLVRSLGSLKWTHDDALQLAQALWTLSSREYQYVAIDLLARHKKGLQLLDIPILLELAQNKAWWDTVDGLAAIVGDVVRLGLGQQVSAQQQMDQALESSSMWVRRIAMLHQLGWRTQTDADRLFSYALRLAPEPDFFIRKAIGWALRDYARWNPATVQKFVHAHSSSLSPLSAREALKHLR</sequence>
<dbReference type="PANTHER" id="PTHR34070">
    <property type="entry name" value="ARMADILLO-TYPE FOLD"/>
    <property type="match status" value="1"/>
</dbReference>
<accession>A0A941E1G1</accession>
<evidence type="ECO:0000313" key="2">
    <source>
        <dbReference type="Proteomes" id="UP000678545"/>
    </source>
</evidence>
<dbReference type="RefSeq" id="WP_212675767.1">
    <property type="nucleotide sequence ID" value="NZ_JAGSPJ010000004.1"/>
</dbReference>
<dbReference type="SUPFAM" id="SSF48371">
    <property type="entry name" value="ARM repeat"/>
    <property type="match status" value="1"/>
</dbReference>
<organism evidence="1 2">
    <name type="scientific">Undibacterium fentianense</name>
    <dbReference type="NCBI Taxonomy" id="2828728"/>
    <lineage>
        <taxon>Bacteria</taxon>
        <taxon>Pseudomonadati</taxon>
        <taxon>Pseudomonadota</taxon>
        <taxon>Betaproteobacteria</taxon>
        <taxon>Burkholderiales</taxon>
        <taxon>Oxalobacteraceae</taxon>
        <taxon>Undibacterium</taxon>
    </lineage>
</organism>
<dbReference type="InterPro" id="IPR016024">
    <property type="entry name" value="ARM-type_fold"/>
</dbReference>
<dbReference type="PANTHER" id="PTHR34070:SF1">
    <property type="entry name" value="DNA ALKYLATION REPAIR PROTEIN"/>
    <property type="match status" value="1"/>
</dbReference>
<dbReference type="EMBL" id="JAGSPJ010000004">
    <property type="protein sequence ID" value="MBR7800650.1"/>
    <property type="molecule type" value="Genomic_DNA"/>
</dbReference>
<dbReference type="Gene3D" id="1.25.40.290">
    <property type="entry name" value="ARM repeat domains"/>
    <property type="match status" value="1"/>
</dbReference>
<comment type="caution">
    <text evidence="1">The sequence shown here is derived from an EMBL/GenBank/DDBJ whole genome shotgun (WGS) entry which is preliminary data.</text>
</comment>
<reference evidence="1" key="1">
    <citation type="submission" date="2021-04" db="EMBL/GenBank/DDBJ databases">
        <title>novel species isolated from subtropical streams in China.</title>
        <authorList>
            <person name="Lu H."/>
        </authorList>
    </citation>
    <scope>NUCLEOTIDE SEQUENCE</scope>
    <source>
        <strain evidence="1">FT137W</strain>
    </source>
</reference>
<protein>
    <submittedName>
        <fullName evidence="1">DNA alkylation repair protein</fullName>
    </submittedName>
</protein>
<dbReference type="CDD" id="cd07064">
    <property type="entry name" value="AlkD_like_1"/>
    <property type="match status" value="1"/>
</dbReference>
<gene>
    <name evidence="1" type="ORF">KDM90_11635</name>
</gene>
<proteinExistence type="predicted"/>
<dbReference type="Gene3D" id="1.20.1660.10">
    <property type="entry name" value="Hypothetical protein (EF3068)"/>
    <property type="match status" value="1"/>
</dbReference>
<name>A0A941E1G1_9BURK</name>